<evidence type="ECO:0000313" key="7">
    <source>
        <dbReference type="Proteomes" id="UP001597045"/>
    </source>
</evidence>
<keyword evidence="2" id="KW-0238">DNA-binding</keyword>
<evidence type="ECO:0000256" key="2">
    <source>
        <dbReference type="ARBA" id="ARBA00023125"/>
    </source>
</evidence>
<evidence type="ECO:0000256" key="4">
    <source>
        <dbReference type="SAM" id="MobiDB-lite"/>
    </source>
</evidence>
<keyword evidence="7" id="KW-1185">Reference proteome</keyword>
<feature type="domain" description="HTH gntR-type" evidence="5">
    <location>
        <begin position="9"/>
        <end position="77"/>
    </location>
</feature>
<proteinExistence type="predicted"/>
<dbReference type="InterPro" id="IPR000524">
    <property type="entry name" value="Tscrpt_reg_HTH_GntR"/>
</dbReference>
<dbReference type="InterPro" id="IPR036390">
    <property type="entry name" value="WH_DNA-bd_sf"/>
</dbReference>
<dbReference type="Gene3D" id="1.10.10.10">
    <property type="entry name" value="Winged helix-like DNA-binding domain superfamily/Winged helix DNA-binding domain"/>
    <property type="match status" value="1"/>
</dbReference>
<dbReference type="PANTHER" id="PTHR44846:SF17">
    <property type="entry name" value="GNTR-FAMILY TRANSCRIPTIONAL REGULATOR"/>
    <property type="match status" value="1"/>
</dbReference>
<evidence type="ECO:0000259" key="5">
    <source>
        <dbReference type="PROSITE" id="PS50949"/>
    </source>
</evidence>
<keyword evidence="1" id="KW-0805">Transcription regulation</keyword>
<dbReference type="InterPro" id="IPR036388">
    <property type="entry name" value="WH-like_DNA-bd_sf"/>
</dbReference>
<dbReference type="CDD" id="cd07377">
    <property type="entry name" value="WHTH_GntR"/>
    <property type="match status" value="1"/>
</dbReference>
<protein>
    <submittedName>
        <fullName evidence="6">GntR family transcriptional regulator</fullName>
    </submittedName>
</protein>
<dbReference type="SUPFAM" id="SSF46785">
    <property type="entry name" value="Winged helix' DNA-binding domain"/>
    <property type="match status" value="1"/>
</dbReference>
<comment type="caution">
    <text evidence="6">The sequence shown here is derived from an EMBL/GenBank/DDBJ whole genome shotgun (WGS) entry which is preliminary data.</text>
</comment>
<reference evidence="7" key="1">
    <citation type="journal article" date="2019" name="Int. J. Syst. Evol. Microbiol.">
        <title>The Global Catalogue of Microorganisms (GCM) 10K type strain sequencing project: providing services to taxonomists for standard genome sequencing and annotation.</title>
        <authorList>
            <consortium name="The Broad Institute Genomics Platform"/>
            <consortium name="The Broad Institute Genome Sequencing Center for Infectious Disease"/>
            <person name="Wu L."/>
            <person name="Ma J."/>
        </authorList>
    </citation>
    <scope>NUCLEOTIDE SEQUENCE [LARGE SCALE GENOMIC DNA]</scope>
    <source>
        <strain evidence="7">JCM 31486</strain>
    </source>
</reference>
<feature type="region of interest" description="Disordered" evidence="4">
    <location>
        <begin position="73"/>
        <end position="94"/>
    </location>
</feature>
<dbReference type="Proteomes" id="UP001597045">
    <property type="component" value="Unassembled WGS sequence"/>
</dbReference>
<evidence type="ECO:0000313" key="6">
    <source>
        <dbReference type="EMBL" id="MFD1044502.1"/>
    </source>
</evidence>
<dbReference type="PROSITE" id="PS50949">
    <property type="entry name" value="HTH_GNTR"/>
    <property type="match status" value="1"/>
</dbReference>
<organism evidence="6 7">
    <name type="scientific">Kibdelosporangium lantanae</name>
    <dbReference type="NCBI Taxonomy" id="1497396"/>
    <lineage>
        <taxon>Bacteria</taxon>
        <taxon>Bacillati</taxon>
        <taxon>Actinomycetota</taxon>
        <taxon>Actinomycetes</taxon>
        <taxon>Pseudonocardiales</taxon>
        <taxon>Pseudonocardiaceae</taxon>
        <taxon>Kibdelosporangium</taxon>
    </lineage>
</organism>
<gene>
    <name evidence="6" type="ORF">ACFQ1S_02305</name>
</gene>
<dbReference type="Pfam" id="PF00392">
    <property type="entry name" value="GntR"/>
    <property type="match status" value="1"/>
</dbReference>
<name>A0ABW3M2H7_9PSEU</name>
<sequence>MALDPDDPRPPYLQVSGRLRAAIESGELAPGAQLPTYQELADEFDVAVNTAKSAVNQLRGEGLVVIRQGKGSFVRTQPPADDQEPTGAKSSAADLERVWQELAELRRRVAALEKREQG</sequence>
<dbReference type="EMBL" id="JBHTIS010000066">
    <property type="protein sequence ID" value="MFD1044502.1"/>
    <property type="molecule type" value="Genomic_DNA"/>
</dbReference>
<keyword evidence="3" id="KW-0804">Transcription</keyword>
<accession>A0ABW3M2H7</accession>
<evidence type="ECO:0000256" key="3">
    <source>
        <dbReference type="ARBA" id="ARBA00023163"/>
    </source>
</evidence>
<dbReference type="SMART" id="SM00345">
    <property type="entry name" value="HTH_GNTR"/>
    <property type="match status" value="1"/>
</dbReference>
<evidence type="ECO:0000256" key="1">
    <source>
        <dbReference type="ARBA" id="ARBA00023015"/>
    </source>
</evidence>
<dbReference type="InterPro" id="IPR050679">
    <property type="entry name" value="Bact_HTH_transcr_reg"/>
</dbReference>
<dbReference type="PANTHER" id="PTHR44846">
    <property type="entry name" value="MANNOSYL-D-GLYCERATE TRANSPORT/METABOLISM SYSTEM REPRESSOR MNGR-RELATED"/>
    <property type="match status" value="1"/>
</dbReference>